<dbReference type="InterPro" id="IPR017451">
    <property type="entry name" value="F-box-assoc_interact_dom"/>
</dbReference>
<name>A0A2K3L0T3_TRIPR</name>
<dbReference type="PANTHER" id="PTHR31672">
    <property type="entry name" value="BNACNNG10540D PROTEIN"/>
    <property type="match status" value="1"/>
</dbReference>
<dbReference type="SMART" id="SM00256">
    <property type="entry name" value="FBOX"/>
    <property type="match status" value="1"/>
</dbReference>
<feature type="domain" description="F-box" evidence="1">
    <location>
        <begin position="5"/>
        <end position="55"/>
    </location>
</feature>
<dbReference type="Gene3D" id="1.20.1280.50">
    <property type="match status" value="1"/>
</dbReference>
<reference evidence="2 4" key="1">
    <citation type="journal article" date="2014" name="Am. J. Bot.">
        <title>Genome assembly and annotation for red clover (Trifolium pratense; Fabaceae).</title>
        <authorList>
            <person name="Istvanek J."/>
            <person name="Jaros M."/>
            <person name="Krenek A."/>
            <person name="Repkova J."/>
        </authorList>
    </citation>
    <scope>NUCLEOTIDE SEQUENCE [LARGE SCALE GENOMIC DNA]</scope>
    <source>
        <strain evidence="4">cv. Tatra</strain>
        <tissue evidence="2">Young leaves</tissue>
    </source>
</reference>
<reference evidence="2 4" key="2">
    <citation type="journal article" date="2017" name="Front. Plant Sci.">
        <title>Gene Classification and Mining of Molecular Markers Useful in Red Clover (Trifolium pratense) Breeding.</title>
        <authorList>
            <person name="Istvanek J."/>
            <person name="Dluhosova J."/>
            <person name="Dluhos P."/>
            <person name="Patkova L."/>
            <person name="Nedelnik J."/>
            <person name="Repkova J."/>
        </authorList>
    </citation>
    <scope>NUCLEOTIDE SEQUENCE [LARGE SCALE GENOMIC DNA]</scope>
    <source>
        <strain evidence="4">cv. Tatra</strain>
        <tissue evidence="2">Young leaves</tissue>
    </source>
</reference>
<dbReference type="NCBIfam" id="TIGR01640">
    <property type="entry name" value="F_box_assoc_1"/>
    <property type="match status" value="1"/>
</dbReference>
<dbReference type="EMBL" id="ASHM01010863">
    <property type="protein sequence ID" value="PNX92740.1"/>
    <property type="molecule type" value="Genomic_DNA"/>
</dbReference>
<dbReference type="EMBL" id="ASHM01024270">
    <property type="protein sequence ID" value="PNX72150.1"/>
    <property type="molecule type" value="Genomic_DNA"/>
</dbReference>
<proteinExistence type="predicted"/>
<comment type="caution">
    <text evidence="2">The sequence shown here is derived from an EMBL/GenBank/DDBJ whole genome shotgun (WGS) entry which is preliminary data.</text>
</comment>
<sequence>MMDTKNTQPYLPHELIILILLRLPVKSLLRFKSVCKLWFSLISDTHFANSHFQLSLETHTRRILLMPTSPPRESRSIDFEAASSLDDDSASASLNPNNFMPFESYYRIEIIGSCRGFILFHCYSERGQDWIYDIYIWNPSTGFHKKLPLSPFTSNLGKDDKFFYGFGYDQSSDDYLLVTMSYNEVNYDPLMPQHLEFFSLRANKWKEIDGTQFIYSYIKDNEQPAPGFLFNGAIHWFVYCQDLQKYVIVAFNLMEKKLFNIHLPDGFGRHEPEDFGLWVFGKFLSIWVQYFDDGEYDENYNRIVEIWVMKEYKVDSSWTNTLVIPFDHYSPICSTKTGDIISANGLTELAKYNDQGRLLEHHSYFDDRDGCQVALYLESLLSLPDNEQA</sequence>
<dbReference type="InterPro" id="IPR006527">
    <property type="entry name" value="F-box-assoc_dom_typ1"/>
</dbReference>
<dbReference type="InterPro" id="IPR001810">
    <property type="entry name" value="F-box_dom"/>
</dbReference>
<dbReference type="Pfam" id="PF12937">
    <property type="entry name" value="F-box-like"/>
    <property type="match status" value="1"/>
</dbReference>
<gene>
    <name evidence="3" type="ORF">L195_g015881</name>
    <name evidence="2" type="ORF">L195_g028039</name>
</gene>
<dbReference type="InterPro" id="IPR036047">
    <property type="entry name" value="F-box-like_dom_sf"/>
</dbReference>
<dbReference type="STRING" id="57577.A0A2K3L0T3"/>
<dbReference type="Pfam" id="PF07734">
    <property type="entry name" value="FBA_1"/>
    <property type="match status" value="1"/>
</dbReference>
<evidence type="ECO:0000313" key="4">
    <source>
        <dbReference type="Proteomes" id="UP000236291"/>
    </source>
</evidence>
<evidence type="ECO:0000313" key="2">
    <source>
        <dbReference type="EMBL" id="PNX72150.1"/>
    </source>
</evidence>
<dbReference type="PANTHER" id="PTHR31672:SF13">
    <property type="entry name" value="F-BOX PROTEIN CPR30-LIKE"/>
    <property type="match status" value="1"/>
</dbReference>
<dbReference type="SUPFAM" id="SSF81383">
    <property type="entry name" value="F-box domain"/>
    <property type="match status" value="1"/>
</dbReference>
<protein>
    <submittedName>
        <fullName evidence="2">F-box/kelch-repeat protein</fullName>
    </submittedName>
</protein>
<evidence type="ECO:0000313" key="3">
    <source>
        <dbReference type="EMBL" id="PNX92740.1"/>
    </source>
</evidence>
<organism evidence="2 4">
    <name type="scientific">Trifolium pratense</name>
    <name type="common">Red clover</name>
    <dbReference type="NCBI Taxonomy" id="57577"/>
    <lineage>
        <taxon>Eukaryota</taxon>
        <taxon>Viridiplantae</taxon>
        <taxon>Streptophyta</taxon>
        <taxon>Embryophyta</taxon>
        <taxon>Tracheophyta</taxon>
        <taxon>Spermatophyta</taxon>
        <taxon>Magnoliopsida</taxon>
        <taxon>eudicotyledons</taxon>
        <taxon>Gunneridae</taxon>
        <taxon>Pentapetalae</taxon>
        <taxon>rosids</taxon>
        <taxon>fabids</taxon>
        <taxon>Fabales</taxon>
        <taxon>Fabaceae</taxon>
        <taxon>Papilionoideae</taxon>
        <taxon>50 kb inversion clade</taxon>
        <taxon>NPAAA clade</taxon>
        <taxon>Hologalegina</taxon>
        <taxon>IRL clade</taxon>
        <taxon>Trifolieae</taxon>
        <taxon>Trifolium</taxon>
    </lineage>
</organism>
<dbReference type="InterPro" id="IPR050796">
    <property type="entry name" value="SCF_F-box_component"/>
</dbReference>
<accession>A0A2K3L0T3</accession>
<dbReference type="ExpressionAtlas" id="A0A2K3L0T3">
    <property type="expression patterns" value="baseline"/>
</dbReference>
<dbReference type="Proteomes" id="UP000236291">
    <property type="component" value="Unassembled WGS sequence"/>
</dbReference>
<dbReference type="PROSITE" id="PS50181">
    <property type="entry name" value="FBOX"/>
    <property type="match status" value="1"/>
</dbReference>
<dbReference type="AlphaFoldDB" id="A0A2K3L0T3"/>
<evidence type="ECO:0000259" key="1">
    <source>
        <dbReference type="PROSITE" id="PS50181"/>
    </source>
</evidence>